<evidence type="ECO:0000256" key="9">
    <source>
        <dbReference type="ARBA" id="ARBA00022989"/>
    </source>
</evidence>
<sequence>MGIGVERYSKGAILLHWLIALALAAEIAIGFGMPHDASGFALFQLHKSIGITILLLSLLRLGWRFTHKPPPKLEGGFNGFLASSVHVLFYVFMIAAPLTGWAIVSTAPIDVPTLLFGVVPWPHLPLPASLNEPVEEVHEILAFLGIALFVLHVAGALRHHFLMRDHLLLRMAPGNSAGMVLGLLAGVVLLGGATFALVRSPDSHDDHDHEVEAALGDAEAIPAELDDAEGEDGTEEGEKAAEEAAAAEETEAVEEAEEEGAEEPEEPVVAAAAPPPSWSIQPGGSLRFTVDNGGTPLNGSFSRWGGSIVMDPAAPASANLAINVELGSATLGDATQDQMLTGAEFFAVSSFSTATFRSTDVTSTGNNSYRARGTLTIKGTSRPQVINFTLSGSGNRRSVSGSGTIDRNAFGVGTGSSAENLGGNVQLRFAFDASR</sequence>
<dbReference type="InterPro" id="IPR007372">
    <property type="entry name" value="Lipid/polyisoprenoid-bd_YceI"/>
</dbReference>
<keyword evidence="5" id="KW-0349">Heme</keyword>
<evidence type="ECO:0000256" key="5">
    <source>
        <dbReference type="ARBA" id="ARBA00022617"/>
    </source>
</evidence>
<gene>
    <name evidence="16" type="ORF">E5222_05550</name>
</gene>
<evidence type="ECO:0000256" key="7">
    <source>
        <dbReference type="ARBA" id="ARBA00022723"/>
    </source>
</evidence>
<evidence type="ECO:0000256" key="11">
    <source>
        <dbReference type="ARBA" id="ARBA00023136"/>
    </source>
</evidence>
<comment type="subcellular location">
    <subcellularLocation>
        <location evidence="2">Cell membrane</location>
        <topology evidence="2">Multi-pass membrane protein</topology>
    </subcellularLocation>
</comment>
<dbReference type="GO" id="GO:0046872">
    <property type="term" value="F:metal ion binding"/>
    <property type="evidence" value="ECO:0007669"/>
    <property type="project" value="UniProtKB-KW"/>
</dbReference>
<evidence type="ECO:0000256" key="13">
    <source>
        <dbReference type="SAM" id="MobiDB-lite"/>
    </source>
</evidence>
<feature type="transmembrane region" description="Helical" evidence="14">
    <location>
        <begin position="39"/>
        <end position="59"/>
    </location>
</feature>
<feature type="compositionally biased region" description="Acidic residues" evidence="13">
    <location>
        <begin position="224"/>
        <end position="235"/>
    </location>
</feature>
<dbReference type="SUPFAM" id="SSF101874">
    <property type="entry name" value="YceI-like"/>
    <property type="match status" value="1"/>
</dbReference>
<dbReference type="GO" id="GO:0009055">
    <property type="term" value="F:electron transfer activity"/>
    <property type="evidence" value="ECO:0007669"/>
    <property type="project" value="InterPro"/>
</dbReference>
<evidence type="ECO:0000256" key="1">
    <source>
        <dbReference type="ARBA" id="ARBA00001970"/>
    </source>
</evidence>
<keyword evidence="11 14" id="KW-0472">Membrane</keyword>
<dbReference type="Proteomes" id="UP000309389">
    <property type="component" value="Unassembled WGS sequence"/>
</dbReference>
<evidence type="ECO:0000256" key="6">
    <source>
        <dbReference type="ARBA" id="ARBA00022692"/>
    </source>
</evidence>
<evidence type="ECO:0000256" key="8">
    <source>
        <dbReference type="ARBA" id="ARBA00022982"/>
    </source>
</evidence>
<evidence type="ECO:0000259" key="15">
    <source>
        <dbReference type="SMART" id="SM00867"/>
    </source>
</evidence>
<keyword evidence="9 14" id="KW-1133">Transmembrane helix</keyword>
<keyword evidence="8" id="KW-0249">Electron transport</keyword>
<dbReference type="AlphaFoldDB" id="A0A4T3F661"/>
<dbReference type="PANTHER" id="PTHR30529">
    <property type="entry name" value="CYTOCHROME B561"/>
    <property type="match status" value="1"/>
</dbReference>
<dbReference type="InterPro" id="IPR011577">
    <property type="entry name" value="Cyt_b561_bac/Ni-Hgenase"/>
</dbReference>
<keyword evidence="10" id="KW-0408">Iron</keyword>
<comment type="caution">
    <text evidence="16">The sequence shown here is derived from an EMBL/GenBank/DDBJ whole genome shotgun (WGS) entry which is preliminary data.</text>
</comment>
<accession>A0A4T3F661</accession>
<dbReference type="SMART" id="SM00867">
    <property type="entry name" value="YceI"/>
    <property type="match status" value="1"/>
</dbReference>
<dbReference type="GO" id="GO:0022904">
    <property type="term" value="P:respiratory electron transport chain"/>
    <property type="evidence" value="ECO:0007669"/>
    <property type="project" value="InterPro"/>
</dbReference>
<dbReference type="EMBL" id="SSHH01000001">
    <property type="protein sequence ID" value="TIX51904.1"/>
    <property type="molecule type" value="Genomic_DNA"/>
</dbReference>
<dbReference type="SUPFAM" id="SSF81342">
    <property type="entry name" value="Transmembrane di-heme cytochromes"/>
    <property type="match status" value="1"/>
</dbReference>
<feature type="compositionally biased region" description="Acidic residues" evidence="13">
    <location>
        <begin position="245"/>
        <end position="266"/>
    </location>
</feature>
<feature type="transmembrane region" description="Helical" evidence="14">
    <location>
        <begin position="80"/>
        <end position="104"/>
    </location>
</feature>
<evidence type="ECO:0000256" key="14">
    <source>
        <dbReference type="SAM" id="Phobius"/>
    </source>
</evidence>
<comment type="cofactor">
    <cofactor evidence="1">
        <name>heme b</name>
        <dbReference type="ChEBI" id="CHEBI:60344"/>
    </cofactor>
</comment>
<feature type="transmembrane region" description="Helical" evidence="14">
    <location>
        <begin position="178"/>
        <end position="198"/>
    </location>
</feature>
<dbReference type="GO" id="GO:0020037">
    <property type="term" value="F:heme binding"/>
    <property type="evidence" value="ECO:0007669"/>
    <property type="project" value="TreeGrafter"/>
</dbReference>
<evidence type="ECO:0000313" key="16">
    <source>
        <dbReference type="EMBL" id="TIX51904.1"/>
    </source>
</evidence>
<dbReference type="InterPro" id="IPR052168">
    <property type="entry name" value="Cytochrome_b561_oxidase"/>
</dbReference>
<dbReference type="OrthoDB" id="1247465at2"/>
<evidence type="ECO:0000256" key="3">
    <source>
        <dbReference type="ARBA" id="ARBA00022448"/>
    </source>
</evidence>
<dbReference type="GO" id="GO:0005886">
    <property type="term" value="C:plasma membrane"/>
    <property type="evidence" value="ECO:0007669"/>
    <property type="project" value="UniProtKB-SubCell"/>
</dbReference>
<keyword evidence="6 14" id="KW-0812">Transmembrane</keyword>
<reference evidence="16 17" key="1">
    <citation type="submission" date="2019-04" db="EMBL/GenBank/DDBJ databases">
        <title>Altererythrobacter aquimixticola sp. nov., isolated from sediment of junction between the ocean and a freshwater spring.</title>
        <authorList>
            <person name="Yoon J.-H."/>
        </authorList>
    </citation>
    <scope>NUCLEOTIDE SEQUENCE [LARGE SCALE GENOMIC DNA]</scope>
    <source>
        <strain evidence="16 17">SSKS-13</strain>
    </source>
</reference>
<protein>
    <submittedName>
        <fullName evidence="16">Polyisoprenoid-binding protein</fullName>
    </submittedName>
</protein>
<evidence type="ECO:0000256" key="4">
    <source>
        <dbReference type="ARBA" id="ARBA00022475"/>
    </source>
</evidence>
<feature type="domain" description="Lipid/polyisoprenoid-binding YceI-like" evidence="15">
    <location>
        <begin position="277"/>
        <end position="434"/>
    </location>
</feature>
<organism evidence="16 17">
    <name type="scientific">Alteraurantiacibacter aquimixticola</name>
    <dbReference type="NCBI Taxonomy" id="2489173"/>
    <lineage>
        <taxon>Bacteria</taxon>
        <taxon>Pseudomonadati</taxon>
        <taxon>Pseudomonadota</taxon>
        <taxon>Alphaproteobacteria</taxon>
        <taxon>Sphingomonadales</taxon>
        <taxon>Erythrobacteraceae</taxon>
        <taxon>Alteraurantiacibacter</taxon>
    </lineage>
</organism>
<dbReference type="Pfam" id="PF01292">
    <property type="entry name" value="Ni_hydr_CYTB"/>
    <property type="match status" value="1"/>
</dbReference>
<keyword evidence="3" id="KW-0813">Transport</keyword>
<proteinExistence type="inferred from homology"/>
<comment type="similarity">
    <text evidence="12">Belongs to the cytochrome b561 family.</text>
</comment>
<dbReference type="Gene3D" id="2.40.128.110">
    <property type="entry name" value="Lipid/polyisoprenoid-binding, YceI-like"/>
    <property type="match status" value="1"/>
</dbReference>
<keyword evidence="17" id="KW-1185">Reference proteome</keyword>
<name>A0A4T3F661_9SPHN</name>
<dbReference type="InterPro" id="IPR016174">
    <property type="entry name" value="Di-haem_cyt_TM"/>
</dbReference>
<feature type="transmembrane region" description="Helical" evidence="14">
    <location>
        <begin position="12"/>
        <end position="33"/>
    </location>
</feature>
<feature type="transmembrane region" description="Helical" evidence="14">
    <location>
        <begin position="140"/>
        <end position="157"/>
    </location>
</feature>
<dbReference type="Pfam" id="PF04264">
    <property type="entry name" value="YceI"/>
    <property type="match status" value="1"/>
</dbReference>
<dbReference type="InterPro" id="IPR036761">
    <property type="entry name" value="TTHA0802/YceI-like_sf"/>
</dbReference>
<feature type="region of interest" description="Disordered" evidence="13">
    <location>
        <begin position="216"/>
        <end position="282"/>
    </location>
</feature>
<evidence type="ECO:0000256" key="10">
    <source>
        <dbReference type="ARBA" id="ARBA00023004"/>
    </source>
</evidence>
<evidence type="ECO:0000256" key="12">
    <source>
        <dbReference type="ARBA" id="ARBA00037975"/>
    </source>
</evidence>
<evidence type="ECO:0000313" key="17">
    <source>
        <dbReference type="Proteomes" id="UP000309389"/>
    </source>
</evidence>
<keyword evidence="4" id="KW-1003">Cell membrane</keyword>
<dbReference type="PANTHER" id="PTHR30529:SF1">
    <property type="entry name" value="CYTOCHROME B561 HOMOLOG 2"/>
    <property type="match status" value="1"/>
</dbReference>
<dbReference type="RefSeq" id="WP_136692692.1">
    <property type="nucleotide sequence ID" value="NZ_SSHH01000001.1"/>
</dbReference>
<keyword evidence="7" id="KW-0479">Metal-binding</keyword>
<evidence type="ECO:0000256" key="2">
    <source>
        <dbReference type="ARBA" id="ARBA00004651"/>
    </source>
</evidence>